<dbReference type="RefSeq" id="WP_252445837.1">
    <property type="nucleotide sequence ID" value="NZ_JAGSOV010000082.1"/>
</dbReference>
<reference evidence="3" key="1">
    <citation type="submission" date="2021-04" db="EMBL/GenBank/DDBJ databases">
        <title>Pseudonocardia sp. nov., isolated from sandy soil of mangrove forest.</title>
        <authorList>
            <person name="Zan Z."/>
            <person name="Huang R."/>
            <person name="Liu W."/>
        </authorList>
    </citation>
    <scope>NUCLEOTIDE SEQUENCE</scope>
    <source>
        <strain evidence="3">S2-4</strain>
    </source>
</reference>
<protein>
    <recommendedName>
        <fullName evidence="5">Secreted protein with PEP-CTERM sorting signal</fullName>
    </recommendedName>
</protein>
<feature type="region of interest" description="Disordered" evidence="1">
    <location>
        <begin position="40"/>
        <end position="64"/>
    </location>
</feature>
<keyword evidence="4" id="KW-1185">Reference proteome</keyword>
<feature type="transmembrane region" description="Helical" evidence="2">
    <location>
        <begin position="6"/>
        <end position="25"/>
    </location>
</feature>
<evidence type="ECO:0008006" key="5">
    <source>
        <dbReference type="Google" id="ProtNLM"/>
    </source>
</evidence>
<keyword evidence="2" id="KW-0472">Membrane</keyword>
<keyword evidence="2" id="KW-1133">Transmembrane helix</keyword>
<dbReference type="EMBL" id="JAGSOV010000082">
    <property type="protein sequence ID" value="MCO1660371.1"/>
    <property type="molecule type" value="Genomic_DNA"/>
</dbReference>
<evidence type="ECO:0000256" key="1">
    <source>
        <dbReference type="SAM" id="MobiDB-lite"/>
    </source>
</evidence>
<sequence length="64" mass="7160">MTWLGTFLIVAAVVVVLGLVAAALLDRRARAQGRELRPLPVRDRVRPLPQRRPLGRRRPGDRPG</sequence>
<organism evidence="3 4">
    <name type="scientific">Pseudonocardia humida</name>
    <dbReference type="NCBI Taxonomy" id="2800819"/>
    <lineage>
        <taxon>Bacteria</taxon>
        <taxon>Bacillati</taxon>
        <taxon>Actinomycetota</taxon>
        <taxon>Actinomycetes</taxon>
        <taxon>Pseudonocardiales</taxon>
        <taxon>Pseudonocardiaceae</taxon>
        <taxon>Pseudonocardia</taxon>
    </lineage>
</organism>
<gene>
    <name evidence="3" type="ORF">KDL28_35460</name>
</gene>
<evidence type="ECO:0000313" key="4">
    <source>
        <dbReference type="Proteomes" id="UP001165283"/>
    </source>
</evidence>
<keyword evidence="2" id="KW-0812">Transmembrane</keyword>
<evidence type="ECO:0000256" key="2">
    <source>
        <dbReference type="SAM" id="Phobius"/>
    </source>
</evidence>
<proteinExistence type="predicted"/>
<dbReference type="Proteomes" id="UP001165283">
    <property type="component" value="Unassembled WGS sequence"/>
</dbReference>
<name>A0ABT1ABM9_9PSEU</name>
<evidence type="ECO:0000313" key="3">
    <source>
        <dbReference type="EMBL" id="MCO1660371.1"/>
    </source>
</evidence>
<accession>A0ABT1ABM9</accession>
<comment type="caution">
    <text evidence="3">The sequence shown here is derived from an EMBL/GenBank/DDBJ whole genome shotgun (WGS) entry which is preliminary data.</text>
</comment>